<proteinExistence type="predicted"/>
<gene>
    <name evidence="1" type="ORF">EYF80_058528</name>
</gene>
<organism evidence="1 2">
    <name type="scientific">Liparis tanakae</name>
    <name type="common">Tanaka's snailfish</name>
    <dbReference type="NCBI Taxonomy" id="230148"/>
    <lineage>
        <taxon>Eukaryota</taxon>
        <taxon>Metazoa</taxon>
        <taxon>Chordata</taxon>
        <taxon>Craniata</taxon>
        <taxon>Vertebrata</taxon>
        <taxon>Euteleostomi</taxon>
        <taxon>Actinopterygii</taxon>
        <taxon>Neopterygii</taxon>
        <taxon>Teleostei</taxon>
        <taxon>Neoteleostei</taxon>
        <taxon>Acanthomorphata</taxon>
        <taxon>Eupercaria</taxon>
        <taxon>Perciformes</taxon>
        <taxon>Cottioidei</taxon>
        <taxon>Cottales</taxon>
        <taxon>Liparidae</taxon>
        <taxon>Liparis</taxon>
    </lineage>
</organism>
<sequence>MSGLENEGVEFLCSSESNGFSRSTGPGCRTPNNLHFVIVVLFFSYTSVNRRASRRTRSIISSLRDYQRSTKRTVTNKSGAEISSRNIPSVELKRASHRRLL</sequence>
<reference evidence="1 2" key="1">
    <citation type="submission" date="2019-03" db="EMBL/GenBank/DDBJ databases">
        <title>First draft genome of Liparis tanakae, snailfish: a comprehensive survey of snailfish specific genes.</title>
        <authorList>
            <person name="Kim W."/>
            <person name="Song I."/>
            <person name="Jeong J.-H."/>
            <person name="Kim D."/>
            <person name="Kim S."/>
            <person name="Ryu S."/>
            <person name="Song J.Y."/>
            <person name="Lee S.K."/>
        </authorList>
    </citation>
    <scope>NUCLEOTIDE SEQUENCE [LARGE SCALE GENOMIC DNA]</scope>
    <source>
        <tissue evidence="1">Muscle</tissue>
    </source>
</reference>
<comment type="caution">
    <text evidence="1">The sequence shown here is derived from an EMBL/GenBank/DDBJ whole genome shotgun (WGS) entry which is preliminary data.</text>
</comment>
<dbReference type="EMBL" id="SRLO01003588">
    <property type="protein sequence ID" value="TNN31318.1"/>
    <property type="molecule type" value="Genomic_DNA"/>
</dbReference>
<evidence type="ECO:0000313" key="2">
    <source>
        <dbReference type="Proteomes" id="UP000314294"/>
    </source>
</evidence>
<accession>A0A4Z2ER51</accession>
<evidence type="ECO:0000313" key="1">
    <source>
        <dbReference type="EMBL" id="TNN31318.1"/>
    </source>
</evidence>
<dbReference type="Proteomes" id="UP000314294">
    <property type="component" value="Unassembled WGS sequence"/>
</dbReference>
<dbReference type="AlphaFoldDB" id="A0A4Z2ER51"/>
<keyword evidence="2" id="KW-1185">Reference proteome</keyword>
<protein>
    <submittedName>
        <fullName evidence="1">Uncharacterized protein</fullName>
    </submittedName>
</protein>
<name>A0A4Z2ER51_9TELE</name>